<keyword evidence="2" id="KW-1185">Reference proteome</keyword>
<protein>
    <submittedName>
        <fullName evidence="1">Uncharacterized protein</fullName>
    </submittedName>
</protein>
<accession>G4TLU6</accession>
<dbReference type="Proteomes" id="UP000007148">
    <property type="component" value="Unassembled WGS sequence"/>
</dbReference>
<name>G4TLU6_SERID</name>
<sequence>MASELLTSILVGLGWERPKYNDSIEDDTLDYLNAKNRFYIVVLVNENGDDIPVALGETFYYKGYSRITHMIDIKQVGETKECCQPDHCGTLRGHLSTIWPNRLVESAHKRHKPDEDSDVILGRAFDNEDLTEFTHSLCLKCSPKA</sequence>
<comment type="caution">
    <text evidence="1">The sequence shown here is derived from an EMBL/GenBank/DDBJ whole genome shotgun (WGS) entry which is preliminary data.</text>
</comment>
<reference evidence="1 2" key="1">
    <citation type="journal article" date="2011" name="PLoS Pathog.">
        <title>Endophytic Life Strategies Decoded by Genome and Transcriptome Analyses of the Mutualistic Root Symbiont Piriformospora indica.</title>
        <authorList>
            <person name="Zuccaro A."/>
            <person name="Lahrmann U."/>
            <person name="Guldener U."/>
            <person name="Langen G."/>
            <person name="Pfiffi S."/>
            <person name="Biedenkopf D."/>
            <person name="Wong P."/>
            <person name="Samans B."/>
            <person name="Grimm C."/>
            <person name="Basiewicz M."/>
            <person name="Murat C."/>
            <person name="Martin F."/>
            <person name="Kogel K.H."/>
        </authorList>
    </citation>
    <scope>NUCLEOTIDE SEQUENCE [LARGE SCALE GENOMIC DNA]</scope>
    <source>
        <strain evidence="1 2">DSM 11827</strain>
    </source>
</reference>
<dbReference type="AlphaFoldDB" id="G4TLU6"/>
<gene>
    <name evidence="1" type="ORF">PIIN_06223</name>
</gene>
<evidence type="ECO:0000313" key="1">
    <source>
        <dbReference type="EMBL" id="CCA72289.1"/>
    </source>
</evidence>
<organism evidence="1 2">
    <name type="scientific">Serendipita indica (strain DSM 11827)</name>
    <name type="common">Root endophyte fungus</name>
    <name type="synonym">Piriformospora indica</name>
    <dbReference type="NCBI Taxonomy" id="1109443"/>
    <lineage>
        <taxon>Eukaryota</taxon>
        <taxon>Fungi</taxon>
        <taxon>Dikarya</taxon>
        <taxon>Basidiomycota</taxon>
        <taxon>Agaricomycotina</taxon>
        <taxon>Agaricomycetes</taxon>
        <taxon>Sebacinales</taxon>
        <taxon>Serendipitaceae</taxon>
        <taxon>Serendipita</taxon>
    </lineage>
</organism>
<dbReference type="EMBL" id="CAFZ01000157">
    <property type="protein sequence ID" value="CCA72289.1"/>
    <property type="molecule type" value="Genomic_DNA"/>
</dbReference>
<proteinExistence type="predicted"/>
<dbReference type="InParanoid" id="G4TLU6"/>
<evidence type="ECO:0000313" key="2">
    <source>
        <dbReference type="Proteomes" id="UP000007148"/>
    </source>
</evidence>
<dbReference type="HOGENOM" id="CLU_1787563_0_0_1"/>